<evidence type="ECO:0000256" key="2">
    <source>
        <dbReference type="SAM" id="Phobius"/>
    </source>
</evidence>
<reference evidence="5" key="3">
    <citation type="submission" date="2025-04" db="UniProtKB">
        <authorList>
            <consortium name="RefSeq"/>
        </authorList>
    </citation>
    <scope>IDENTIFICATION</scope>
    <source>
        <strain evidence="5">CBS 781.70</strain>
    </source>
</reference>
<name>A0A6G1G717_9PEZI</name>
<gene>
    <name evidence="3 5" type="ORF">P152DRAFT_481042</name>
</gene>
<feature type="region of interest" description="Disordered" evidence="1">
    <location>
        <begin position="621"/>
        <end position="647"/>
    </location>
</feature>
<reference evidence="5" key="2">
    <citation type="submission" date="2020-04" db="EMBL/GenBank/DDBJ databases">
        <authorList>
            <consortium name="NCBI Genome Project"/>
        </authorList>
    </citation>
    <scope>NUCLEOTIDE SEQUENCE</scope>
    <source>
        <strain evidence="5">CBS 781.70</strain>
    </source>
</reference>
<feature type="transmembrane region" description="Helical" evidence="2">
    <location>
        <begin position="30"/>
        <end position="46"/>
    </location>
</feature>
<evidence type="ECO:0000256" key="1">
    <source>
        <dbReference type="SAM" id="MobiDB-lite"/>
    </source>
</evidence>
<keyword evidence="2" id="KW-1133">Transmembrane helix</keyword>
<dbReference type="AlphaFoldDB" id="A0A6G1G717"/>
<sequence length="647" mass="71717">MASRSRSPVLRSDVLFPALLQVLGGRAGRLLILVSFVTLLVVYVHWTEGDTSPSDMMRSMQMRDTLLRTQTEMPHFLSPEPTAATLSAADASTTSSTTSKWKSKSTYPDRSDSRPVHVLVTSNDRNVLQCRQMLSSFAADYPPLTMVASIETPPDDVSSNHSGTGIPRIQALHRYFEREKSIRDNDLLLILDGHNSLFQLPPDVLKKQYSQVVEAGNTRSRDRYGPEKMLRGISLTAAKYSQSVIFAASKSCEENAIEDLACAAAPEPPEFPSPIANKTVVADFHGIYKPPRFLHSTMFMGPARHIRTLVKAAVDRAERNSELSISDQMLFASLFGQQELAREQSRHASTRSPWSTFMEGLFPSKNAFEYRHEKIETPKPAQLNPDVDYELAIGLDYSGALFQTVSPDFPEELAYIEHTLINGDELSLPPSLSTSKPPFANLIPQTPIIAREHDIQSLLIKPFSPPQDHPAPPTPDDEHPSITDTTPVKPDPLTSWAALELATNTFTKAVPAIINTSPADRPGPEQPDDWERMWYHPHLRAILEQYMKRGFGGSRYAKERMELVKLMANGGIPNPFLENLYGPTSGIHDRGGRGGVWTDTGLWQAWGAVCTASEFAEGLFPDGQSAESTPKAKRAHGLRTTPRPYHA</sequence>
<evidence type="ECO:0000313" key="3">
    <source>
        <dbReference type="EMBL" id="KAF1813843.1"/>
    </source>
</evidence>
<dbReference type="GeneID" id="54422360"/>
<keyword evidence="4" id="KW-1185">Reference proteome</keyword>
<feature type="region of interest" description="Disordered" evidence="1">
    <location>
        <begin position="461"/>
        <end position="488"/>
    </location>
</feature>
<feature type="region of interest" description="Disordered" evidence="1">
    <location>
        <begin position="85"/>
        <end position="114"/>
    </location>
</feature>
<dbReference type="OrthoDB" id="422736at2759"/>
<protein>
    <submittedName>
        <fullName evidence="3 5">Uncharacterized protein</fullName>
    </submittedName>
</protein>
<dbReference type="CDD" id="cd22997">
    <property type="entry name" value="GT_LH"/>
    <property type="match status" value="1"/>
</dbReference>
<dbReference type="Proteomes" id="UP000504638">
    <property type="component" value="Unplaced"/>
</dbReference>
<organism evidence="3">
    <name type="scientific">Eremomyces bilateralis CBS 781.70</name>
    <dbReference type="NCBI Taxonomy" id="1392243"/>
    <lineage>
        <taxon>Eukaryota</taxon>
        <taxon>Fungi</taxon>
        <taxon>Dikarya</taxon>
        <taxon>Ascomycota</taxon>
        <taxon>Pezizomycotina</taxon>
        <taxon>Dothideomycetes</taxon>
        <taxon>Dothideomycetes incertae sedis</taxon>
        <taxon>Eremomycetales</taxon>
        <taxon>Eremomycetaceae</taxon>
        <taxon>Eremomyces</taxon>
    </lineage>
</organism>
<dbReference type="PANTHER" id="PTHR36587:SF2">
    <property type="entry name" value="EXPRESSION SITE-ASSOCIATED GENE 3 (ESAG3)-LIKE PROTEIN"/>
    <property type="match status" value="1"/>
</dbReference>
<feature type="compositionally biased region" description="Pro residues" evidence="1">
    <location>
        <begin position="463"/>
        <end position="474"/>
    </location>
</feature>
<dbReference type="EMBL" id="ML975154">
    <property type="protein sequence ID" value="KAF1813843.1"/>
    <property type="molecule type" value="Genomic_DNA"/>
</dbReference>
<dbReference type="PANTHER" id="PTHR36587">
    <property type="entry name" value="EXPRESSION SITE-ASSOCIATED GENE 3 (ESAG3)-LIKE PROTEIN"/>
    <property type="match status" value="1"/>
</dbReference>
<proteinExistence type="predicted"/>
<keyword evidence="2" id="KW-0812">Transmembrane</keyword>
<evidence type="ECO:0000313" key="5">
    <source>
        <dbReference type="RefSeq" id="XP_033535474.1"/>
    </source>
</evidence>
<feature type="compositionally biased region" description="Low complexity" evidence="1">
    <location>
        <begin position="85"/>
        <end position="106"/>
    </location>
</feature>
<keyword evidence="2" id="KW-0472">Membrane</keyword>
<accession>A0A6G1G717</accession>
<dbReference type="RefSeq" id="XP_033535474.1">
    <property type="nucleotide sequence ID" value="XM_033681790.1"/>
</dbReference>
<evidence type="ECO:0000313" key="4">
    <source>
        <dbReference type="Proteomes" id="UP000504638"/>
    </source>
</evidence>
<reference evidence="3 5" key="1">
    <citation type="submission" date="2020-01" db="EMBL/GenBank/DDBJ databases">
        <authorList>
            <consortium name="DOE Joint Genome Institute"/>
            <person name="Haridas S."/>
            <person name="Albert R."/>
            <person name="Binder M."/>
            <person name="Bloem J."/>
            <person name="Labutti K."/>
            <person name="Salamov A."/>
            <person name="Andreopoulos B."/>
            <person name="Baker S.E."/>
            <person name="Barry K."/>
            <person name="Bills G."/>
            <person name="Bluhm B.H."/>
            <person name="Cannon C."/>
            <person name="Castanera R."/>
            <person name="Culley D.E."/>
            <person name="Daum C."/>
            <person name="Ezra D."/>
            <person name="Gonzalez J.B."/>
            <person name="Henrissat B."/>
            <person name="Kuo A."/>
            <person name="Liang C."/>
            <person name="Lipzen A."/>
            <person name="Lutzoni F."/>
            <person name="Magnuson J."/>
            <person name="Mondo S."/>
            <person name="Nolan M."/>
            <person name="Ohm R."/>
            <person name="Pangilinan J."/>
            <person name="Park H.-J."/>
            <person name="Ramirez L."/>
            <person name="Alfaro M."/>
            <person name="Sun H."/>
            <person name="Tritt A."/>
            <person name="Yoshinaga Y."/>
            <person name="Zwiers L.-H."/>
            <person name="Turgeon B.G."/>
            <person name="Goodwin S.B."/>
            <person name="Spatafora J.W."/>
            <person name="Crous P.W."/>
            <person name="Grigoriev I.V."/>
        </authorList>
    </citation>
    <scope>NUCLEOTIDE SEQUENCE</scope>
    <source>
        <strain evidence="3 5">CBS 781.70</strain>
    </source>
</reference>